<dbReference type="SUPFAM" id="SSF50156">
    <property type="entry name" value="PDZ domain-like"/>
    <property type="match status" value="1"/>
</dbReference>
<dbReference type="InterPro" id="IPR036034">
    <property type="entry name" value="PDZ_sf"/>
</dbReference>
<dbReference type="InterPro" id="IPR004172">
    <property type="entry name" value="L27_dom"/>
</dbReference>
<dbReference type="GO" id="GO:0008104">
    <property type="term" value="P:intracellular protein localization"/>
    <property type="evidence" value="ECO:0000318"/>
    <property type="project" value="GO_Central"/>
</dbReference>
<dbReference type="SUPFAM" id="SSF50044">
    <property type="entry name" value="SH3-domain"/>
    <property type="match status" value="1"/>
</dbReference>
<evidence type="ECO:0000259" key="11">
    <source>
        <dbReference type="PROSITE" id="PS50106"/>
    </source>
</evidence>
<evidence type="ECO:0000256" key="4">
    <source>
        <dbReference type="ARBA" id="ARBA00022840"/>
    </source>
</evidence>
<dbReference type="GO" id="GO:0005524">
    <property type="term" value="F:ATP binding"/>
    <property type="evidence" value="ECO:0007669"/>
    <property type="project" value="UniProtKB-UniRule"/>
</dbReference>
<keyword evidence="14" id="KW-1185">Reference proteome</keyword>
<dbReference type="SMART" id="SM00228">
    <property type="entry name" value="PDZ"/>
    <property type="match status" value="1"/>
</dbReference>
<evidence type="ECO:0000313" key="14">
    <source>
        <dbReference type="Proteomes" id="UP000001593"/>
    </source>
</evidence>
<dbReference type="InterPro" id="IPR001452">
    <property type="entry name" value="SH3_domain"/>
</dbReference>
<evidence type="ECO:0000256" key="6">
    <source>
        <dbReference type="PROSITE-ProRule" id="PRU10141"/>
    </source>
</evidence>
<evidence type="ECO:0000256" key="1">
    <source>
        <dbReference type="ARBA" id="ARBA00007014"/>
    </source>
</evidence>
<dbReference type="Gene3D" id="6.10.140.620">
    <property type="match status" value="1"/>
</dbReference>
<dbReference type="Proteomes" id="UP000001593">
    <property type="component" value="Unassembled WGS sequence"/>
</dbReference>
<dbReference type="InterPro" id="IPR011009">
    <property type="entry name" value="Kinase-like_dom_sf"/>
</dbReference>
<dbReference type="Gene3D" id="3.30.200.20">
    <property type="entry name" value="Phosphorylase Kinase, domain 1"/>
    <property type="match status" value="1"/>
</dbReference>
<dbReference type="eggNOG" id="KOG0609">
    <property type="taxonomic scope" value="Eukaryota"/>
</dbReference>
<feature type="domain" description="SH3" evidence="8">
    <location>
        <begin position="623"/>
        <end position="693"/>
    </location>
</feature>
<feature type="domain" description="PDZ" evidence="11">
    <location>
        <begin position="547"/>
        <end position="617"/>
    </location>
</feature>
<proteinExistence type="inferred from homology"/>
<dbReference type="Gene3D" id="2.30.42.10">
    <property type="match status" value="2"/>
</dbReference>
<dbReference type="InterPro" id="IPR008145">
    <property type="entry name" value="GK/Ca_channel_bsu"/>
</dbReference>
<dbReference type="SUPFAM" id="SSF52540">
    <property type="entry name" value="P-loop containing nucleoside triphosphate hydrolases"/>
    <property type="match status" value="1"/>
</dbReference>
<dbReference type="FunFam" id="3.30.63.10:FF:000002">
    <property type="entry name" value="Guanylate kinase 1"/>
    <property type="match status" value="1"/>
</dbReference>
<accession>A7SAA1</accession>
<dbReference type="PROSITE" id="PS50052">
    <property type="entry name" value="GUANYLATE_KINASE_2"/>
    <property type="match status" value="1"/>
</dbReference>
<dbReference type="SMART" id="SM00326">
    <property type="entry name" value="SH3"/>
    <property type="match status" value="1"/>
</dbReference>
<evidence type="ECO:0000259" key="8">
    <source>
        <dbReference type="PROSITE" id="PS50002"/>
    </source>
</evidence>
<evidence type="ECO:0000256" key="5">
    <source>
        <dbReference type="PROSITE-ProRule" id="PRU00192"/>
    </source>
</evidence>
<dbReference type="CDD" id="cd00071">
    <property type="entry name" value="GMPK"/>
    <property type="match status" value="1"/>
</dbReference>
<dbReference type="InterPro" id="IPR014775">
    <property type="entry name" value="L27_C"/>
</dbReference>
<dbReference type="PROSITE" id="PS50011">
    <property type="entry name" value="PROTEIN_KINASE_DOM"/>
    <property type="match status" value="1"/>
</dbReference>
<dbReference type="SMART" id="SM00220">
    <property type="entry name" value="S_TKc"/>
    <property type="match status" value="1"/>
</dbReference>
<dbReference type="Pfam" id="PF02828">
    <property type="entry name" value="L27"/>
    <property type="match status" value="2"/>
</dbReference>
<dbReference type="SMART" id="SM00569">
    <property type="entry name" value="L27"/>
    <property type="match status" value="2"/>
</dbReference>
<dbReference type="Gene3D" id="3.40.50.300">
    <property type="entry name" value="P-loop containing nucleotide triphosphate hydrolases"/>
    <property type="match status" value="2"/>
</dbReference>
<evidence type="ECO:0000259" key="9">
    <source>
        <dbReference type="PROSITE" id="PS50011"/>
    </source>
</evidence>
<feature type="region of interest" description="Disordered" evidence="7">
    <location>
        <begin position="464"/>
        <end position="483"/>
    </location>
</feature>
<dbReference type="InterPro" id="IPR008271">
    <property type="entry name" value="Ser/Thr_kinase_AS"/>
</dbReference>
<dbReference type="PANTHER" id="PTHR23122">
    <property type="entry name" value="MEMBRANE-ASSOCIATED GUANYLATE KINASE MAGUK"/>
    <property type="match status" value="1"/>
</dbReference>
<dbReference type="GO" id="GO:0004672">
    <property type="term" value="F:protein kinase activity"/>
    <property type="evidence" value="ECO:0007669"/>
    <property type="project" value="InterPro"/>
</dbReference>
<dbReference type="STRING" id="45351.A7SAA1"/>
<dbReference type="AlphaFoldDB" id="A7SAA1"/>
<evidence type="ECO:0000313" key="13">
    <source>
        <dbReference type="EMBL" id="EDO39364.1"/>
    </source>
</evidence>
<evidence type="ECO:0000259" key="10">
    <source>
        <dbReference type="PROSITE" id="PS50052"/>
    </source>
</evidence>
<dbReference type="FunFam" id="1.10.510.10:FF:001592">
    <property type="entry name" value="Peripheral plasma membrane protein CASK"/>
    <property type="match status" value="1"/>
</dbReference>
<dbReference type="InterPro" id="IPR036892">
    <property type="entry name" value="L27_dom_sf"/>
</dbReference>
<dbReference type="PROSITE" id="PS50002">
    <property type="entry name" value="SH3"/>
    <property type="match status" value="1"/>
</dbReference>
<dbReference type="InterPro" id="IPR027417">
    <property type="entry name" value="P-loop_NTPase"/>
</dbReference>
<feature type="domain" description="L27" evidence="12">
    <location>
        <begin position="348"/>
        <end position="403"/>
    </location>
</feature>
<dbReference type="Pfam" id="PF00069">
    <property type="entry name" value="Pkinase"/>
    <property type="match status" value="1"/>
</dbReference>
<dbReference type="InterPro" id="IPR001478">
    <property type="entry name" value="PDZ"/>
</dbReference>
<dbReference type="GO" id="GO:0005911">
    <property type="term" value="C:cell-cell junction"/>
    <property type="evidence" value="ECO:0000318"/>
    <property type="project" value="GO_Central"/>
</dbReference>
<evidence type="ECO:0000259" key="12">
    <source>
        <dbReference type="PROSITE" id="PS51022"/>
    </source>
</evidence>
<dbReference type="GO" id="GO:0046928">
    <property type="term" value="P:regulation of neurotransmitter secretion"/>
    <property type="evidence" value="ECO:0000318"/>
    <property type="project" value="GO_Central"/>
</dbReference>
<dbReference type="HOGENOM" id="CLU_001715_5_3_1"/>
<dbReference type="Gene3D" id="1.10.287.650">
    <property type="entry name" value="L27 domain"/>
    <property type="match status" value="2"/>
</dbReference>
<dbReference type="SMART" id="SM00072">
    <property type="entry name" value="GuKc"/>
    <property type="match status" value="1"/>
</dbReference>
<dbReference type="SUPFAM" id="SSF101288">
    <property type="entry name" value="L27 domain"/>
    <property type="match status" value="2"/>
</dbReference>
<comment type="similarity">
    <text evidence="1">Belongs to the MAGUK family.</text>
</comment>
<dbReference type="InterPro" id="IPR000719">
    <property type="entry name" value="Prot_kinase_dom"/>
</dbReference>
<protein>
    <recommendedName>
        <fullName evidence="15">Peripheral plasma membrane protein CASK</fullName>
    </recommendedName>
</protein>
<dbReference type="Pfam" id="PF00625">
    <property type="entry name" value="Guanylate_kin"/>
    <property type="match status" value="2"/>
</dbReference>
<dbReference type="Gene3D" id="2.30.30.40">
    <property type="entry name" value="SH3 Domains"/>
    <property type="match status" value="1"/>
</dbReference>
<keyword evidence="2 5" id="KW-0728">SH3 domain</keyword>
<dbReference type="CDD" id="cd12035">
    <property type="entry name" value="SH3_MPP1-like"/>
    <property type="match status" value="1"/>
</dbReference>
<organism evidence="13 14">
    <name type="scientific">Nematostella vectensis</name>
    <name type="common">Starlet sea anemone</name>
    <dbReference type="NCBI Taxonomy" id="45351"/>
    <lineage>
        <taxon>Eukaryota</taxon>
        <taxon>Metazoa</taxon>
        <taxon>Cnidaria</taxon>
        <taxon>Anthozoa</taxon>
        <taxon>Hexacorallia</taxon>
        <taxon>Actiniaria</taxon>
        <taxon>Edwardsiidae</taxon>
        <taxon>Nematostella</taxon>
    </lineage>
</organism>
<dbReference type="InterPro" id="IPR036028">
    <property type="entry name" value="SH3-like_dom_sf"/>
</dbReference>
<gene>
    <name evidence="13" type="ORF">NEMVEDRAFT_v1g209174</name>
</gene>
<dbReference type="Gene3D" id="1.10.510.10">
    <property type="entry name" value="Transferase(Phosphotransferase) domain 1"/>
    <property type="match status" value="1"/>
</dbReference>
<keyword evidence="4 6" id="KW-0067">ATP-binding</keyword>
<dbReference type="PROSITE" id="PS00856">
    <property type="entry name" value="GUANYLATE_KINASE_1"/>
    <property type="match status" value="1"/>
</dbReference>
<evidence type="ECO:0000256" key="7">
    <source>
        <dbReference type="SAM" id="MobiDB-lite"/>
    </source>
</evidence>
<sequence>MENGFPPRFDLQEQIGKGTFSVIKKCTDKKTNRVCAVKIVDVSKMRASSGLTEEDLNREAYICQKLTHPHIGGKQGLIERHGLFENIGYRGWGSLYEMGMDGADLCFEIVNRVNAGFVYSEAVASHYMRQVLEAVSFCHENGIIHRDLKPHNVLLANRENSAPIKVADFGVAVELPPEGCITSGRLGTPHFMSPEVVNRQPYGKPVDVWGCGIILFILLSGNYPFHGTGEKVYQSITKGQPVMRPRQWDQITDEAKDLCLNMLATDQDQRISAADALQHPWLKNREVPSRNHLQETVDELKKFNARRKLKGAVLAAVASRKFPVVNGIDVGTKNDDDVFECEDSDLSATGAIGQLLDSLEEIQLLTGARKAETDFLQTFFEDRHFQALLEVYDRSQEWTETHESCPPFTTSEAEQNAKDVVNLIEFRAEDDDDCYELQNILCDPHVMAMLQAHDGVLQEEKQDETSILPPDTTPNDTIDNSIPERPEKLTRVRLVQFHKNPNEPMGITLKLNDEGRCVVARIMYGGMIHRQGENDPGILSAHIMYSGIIHRQGENNPGILSAHIMYGGMIHRQGTLHPGDEIREINGSNVADKSIEALQSMLRDASGNVTFKIVPSSRGLGTNTDVFVRALFDYDPRSDDLIPCQRAGMAFHCSEILQVVNKADCYWWQAKKPDANEEFAGLIPSPELQEWRVACIAAEKSKKQNGASCIWFSRKKKTYRDRYVAKHNAVFDRLDLVTYEEVVKMEKFKRKTLVLLGAHGVGRRHIKNTLINKFADKFAYPIPHTTRDPRAGEEDGKHYYFVSAEVMMSDIESNRYLEYGTHEGAMYGTKLDTITDIIENHKVAILDVEPQGESLKRLAKESDQLRQTYGHLFDLTIVNNDIDETIAQLEEALERLGTTPQWVPISWIY</sequence>
<dbReference type="eggNOG" id="KOG0033">
    <property type="taxonomic scope" value="Eukaryota"/>
</dbReference>
<evidence type="ECO:0000256" key="3">
    <source>
        <dbReference type="ARBA" id="ARBA00022741"/>
    </source>
</evidence>
<dbReference type="InterPro" id="IPR020590">
    <property type="entry name" value="Guanylate_kinase_CS"/>
</dbReference>
<evidence type="ECO:0008006" key="15">
    <source>
        <dbReference type="Google" id="ProtNLM"/>
    </source>
</evidence>
<dbReference type="PhylomeDB" id="A7SAA1"/>
<dbReference type="PROSITE" id="PS00108">
    <property type="entry name" value="PROTEIN_KINASE_ST"/>
    <property type="match status" value="1"/>
</dbReference>
<dbReference type="InterPro" id="IPR050716">
    <property type="entry name" value="MAGUK"/>
</dbReference>
<feature type="domain" description="Guanylate kinase-like" evidence="10">
    <location>
        <begin position="750"/>
        <end position="894"/>
    </location>
</feature>
<feature type="binding site" evidence="6">
    <location>
        <position position="38"/>
    </location>
    <ligand>
        <name>ATP</name>
        <dbReference type="ChEBI" id="CHEBI:30616"/>
    </ligand>
</feature>
<dbReference type="InterPro" id="IPR017441">
    <property type="entry name" value="Protein_kinase_ATP_BS"/>
</dbReference>
<keyword evidence="3 6" id="KW-0547">Nucleotide-binding</keyword>
<dbReference type="EMBL" id="DS469608">
    <property type="protein sequence ID" value="EDO39364.1"/>
    <property type="molecule type" value="Genomic_DNA"/>
</dbReference>
<dbReference type="OMA" id="STKWASF"/>
<dbReference type="PROSITE" id="PS00107">
    <property type="entry name" value="PROTEIN_KINASE_ATP"/>
    <property type="match status" value="1"/>
</dbReference>
<dbReference type="InParanoid" id="A7SAA1"/>
<dbReference type="PROSITE" id="PS51022">
    <property type="entry name" value="L27"/>
    <property type="match status" value="1"/>
</dbReference>
<feature type="domain" description="Protein kinase" evidence="9">
    <location>
        <begin position="9"/>
        <end position="282"/>
    </location>
</feature>
<evidence type="ECO:0000256" key="2">
    <source>
        <dbReference type="ARBA" id="ARBA00022443"/>
    </source>
</evidence>
<dbReference type="SUPFAM" id="SSF56112">
    <property type="entry name" value="Protein kinase-like (PK-like)"/>
    <property type="match status" value="1"/>
</dbReference>
<reference evidence="13 14" key="1">
    <citation type="journal article" date="2007" name="Science">
        <title>Sea anemone genome reveals ancestral eumetazoan gene repertoire and genomic organization.</title>
        <authorList>
            <person name="Putnam N.H."/>
            <person name="Srivastava M."/>
            <person name="Hellsten U."/>
            <person name="Dirks B."/>
            <person name="Chapman J."/>
            <person name="Salamov A."/>
            <person name="Terry A."/>
            <person name="Shapiro H."/>
            <person name="Lindquist E."/>
            <person name="Kapitonov V.V."/>
            <person name="Jurka J."/>
            <person name="Genikhovich G."/>
            <person name="Grigoriev I.V."/>
            <person name="Lucas S.M."/>
            <person name="Steele R.E."/>
            <person name="Finnerty J.R."/>
            <person name="Technau U."/>
            <person name="Martindale M.Q."/>
            <person name="Rokhsar D.S."/>
        </authorList>
    </citation>
    <scope>NUCLEOTIDE SEQUENCE [LARGE SCALE GENOMIC DNA]</scope>
    <source>
        <strain evidence="14">CH2 X CH6</strain>
    </source>
</reference>
<dbReference type="Pfam" id="PF00595">
    <property type="entry name" value="PDZ"/>
    <property type="match status" value="1"/>
</dbReference>
<dbReference type="PROSITE" id="PS50106">
    <property type="entry name" value="PDZ"/>
    <property type="match status" value="1"/>
</dbReference>
<dbReference type="InterPro" id="IPR008144">
    <property type="entry name" value="Guanylate_kin-like_dom"/>
</dbReference>
<dbReference type="GO" id="GO:0005886">
    <property type="term" value="C:plasma membrane"/>
    <property type="evidence" value="ECO:0000318"/>
    <property type="project" value="GO_Central"/>
</dbReference>
<dbReference type="GO" id="GO:0005102">
    <property type="term" value="F:signaling receptor binding"/>
    <property type="evidence" value="ECO:0000318"/>
    <property type="project" value="GO_Central"/>
</dbReference>
<name>A7SAA1_NEMVE</name>